<evidence type="ECO:0000313" key="12">
    <source>
        <dbReference type="EMBL" id="TXB66449.1"/>
    </source>
</evidence>
<evidence type="ECO:0000256" key="4">
    <source>
        <dbReference type="ARBA" id="ARBA00011690"/>
    </source>
</evidence>
<feature type="domain" description="Glycine cleavage system P-protein N-terminal" evidence="10">
    <location>
        <begin position="17"/>
        <end position="439"/>
    </location>
</feature>
<proteinExistence type="inferred from homology"/>
<dbReference type="AlphaFoldDB" id="A0A5C6RXA3"/>
<comment type="subunit">
    <text evidence="4 8">The glycine cleavage system is composed of four proteins: P, T, L and H.</text>
</comment>
<dbReference type="Gene3D" id="3.40.640.10">
    <property type="entry name" value="Type I PLP-dependent aspartate aminotransferase-like (Major domain)"/>
    <property type="match status" value="2"/>
</dbReference>
<evidence type="ECO:0000256" key="3">
    <source>
        <dbReference type="ARBA" id="ARBA00010756"/>
    </source>
</evidence>
<evidence type="ECO:0000256" key="1">
    <source>
        <dbReference type="ARBA" id="ARBA00001933"/>
    </source>
</evidence>
<evidence type="ECO:0000256" key="2">
    <source>
        <dbReference type="ARBA" id="ARBA00003788"/>
    </source>
</evidence>
<dbReference type="SUPFAM" id="SSF53383">
    <property type="entry name" value="PLP-dependent transferases"/>
    <property type="match status" value="2"/>
</dbReference>
<dbReference type="InterPro" id="IPR015421">
    <property type="entry name" value="PyrdxlP-dep_Trfase_major"/>
</dbReference>
<dbReference type="Proteomes" id="UP000321562">
    <property type="component" value="Unassembled WGS sequence"/>
</dbReference>
<dbReference type="NCBIfam" id="TIGR00461">
    <property type="entry name" value="gcvP"/>
    <property type="match status" value="1"/>
</dbReference>
<dbReference type="FunFam" id="3.40.640.10:FF:000005">
    <property type="entry name" value="Glycine dehydrogenase (decarboxylating), mitochondrial"/>
    <property type="match status" value="1"/>
</dbReference>
<evidence type="ECO:0000256" key="9">
    <source>
        <dbReference type="PIRSR" id="PIRSR603437-50"/>
    </source>
</evidence>
<dbReference type="GO" id="GO:0005829">
    <property type="term" value="C:cytosol"/>
    <property type="evidence" value="ECO:0007669"/>
    <property type="project" value="TreeGrafter"/>
</dbReference>
<reference evidence="12 13" key="1">
    <citation type="submission" date="2019-08" db="EMBL/GenBank/DDBJ databases">
        <authorList>
            <person name="Ye J."/>
        </authorList>
    </citation>
    <scope>NUCLEOTIDE SEQUENCE [LARGE SCALE GENOMIC DNA]</scope>
    <source>
        <strain evidence="12 13">TK008</strain>
    </source>
</reference>
<dbReference type="Gene3D" id="3.90.1150.10">
    <property type="entry name" value="Aspartate Aminotransferase, domain 1"/>
    <property type="match status" value="2"/>
</dbReference>
<dbReference type="RefSeq" id="WP_147100560.1">
    <property type="nucleotide sequence ID" value="NZ_JBHUFH010000001.1"/>
</dbReference>
<dbReference type="InterPro" id="IPR015424">
    <property type="entry name" value="PyrdxlP-dep_Trfase"/>
</dbReference>
<feature type="modified residue" description="N6-(pyridoxal phosphate)lysine" evidence="8 9">
    <location>
        <position position="698"/>
    </location>
</feature>
<dbReference type="Pfam" id="PF21478">
    <property type="entry name" value="GcvP2_C"/>
    <property type="match status" value="1"/>
</dbReference>
<sequence>MSRWTPTDYNPDDFANRRHIGPSPSEMAEMLKAVGVESLDQLIEQTVPGSIRQDKALGWEPLSEAALLEKMRAVAAKNRVMTSLIGQGYYGTVTPPAIQRNILENPAWYTAYTPYQPEIAQGRLEALLNYQTMVSDLTGLPVANASLLDEATAAAEAMAMAQRVAKSKAKAFFVSENLHPQTISVIETRAQPLGIEIIKGQPEDLDPSQVFGAIFQYPGTYGHIRDLTAECDALHAAGAVAVVATDLLALCLLREPGAMGADICVGSSQRFGVPMGYGGPHAGFMSCRDEFKRAMPGRIVGVSIDAKGNKAYRLALQTREQHIRREKATSNVCTAQALLAVMASFYAVFHGPVGLRAIAQRVHLNAVTIANALRAAGAEVSPDAFFDTITVRVGVGQLGILAAARAHGINLRKIGRDRVGISVDETTDAGVIARLLDAFGITDAAEPAVAPAIPDALLRESDYLTHPVFHMNRAESEMMRYMRRLSDRDLALDRAMIPLGSCTMKLNAAAEMMPITWPEFGALHPFAPADQAAGYAEMLEDLTQKLCTITGYDAFSMQPNSGAQGEYAGLLTIQAYHRANGDDQRDVCLVPSSAHGTNPASAQMCGMKVVVVKSAPNGDIDLEDFADKAKAAGDRLAAVMITYPSTHGVFEDTVREVCKITHDHGGQVYIDGANMNALVGLVKPGEIGGDVSHLNLHKTFAIPHGGGGPGMGPIGVKAHLAPHLPGDPQTGEGAVSAAPFGSASILLISWAYILMMGGAGLTQATRVAILNANYIASRLAGAYPILFMGNRGRVAHECIIDTRPFAEHGVTVDDIAKRLIDNGFHAPTMSWPVSGTLMVEPTESETKAEIDRFITAMLAIREEIQAVANGEITAEASPLRFAPHTVEDLVADWDRAYSREQGCFPAGAFRVDKYWPPVGRVDNVHGDRNLICTCPPVEDYAEAAE</sequence>
<organism evidence="12 13">
    <name type="scientific">Paracoccus aurantiacus</name>
    <dbReference type="NCBI Taxonomy" id="2599412"/>
    <lineage>
        <taxon>Bacteria</taxon>
        <taxon>Pseudomonadati</taxon>
        <taxon>Pseudomonadota</taxon>
        <taxon>Alphaproteobacteria</taxon>
        <taxon>Rhodobacterales</taxon>
        <taxon>Paracoccaceae</taxon>
        <taxon>Paracoccus</taxon>
    </lineage>
</organism>
<keyword evidence="5 8" id="KW-0663">Pyridoxal phosphate</keyword>
<evidence type="ECO:0000256" key="5">
    <source>
        <dbReference type="ARBA" id="ARBA00022898"/>
    </source>
</evidence>
<dbReference type="InterPro" id="IPR003437">
    <property type="entry name" value="GcvP"/>
</dbReference>
<comment type="caution">
    <text evidence="12">The sequence shown here is derived from an EMBL/GenBank/DDBJ whole genome shotgun (WGS) entry which is preliminary data.</text>
</comment>
<evidence type="ECO:0000259" key="11">
    <source>
        <dbReference type="Pfam" id="PF21478"/>
    </source>
</evidence>
<feature type="domain" description="Glycine dehydrogenase C-terminal" evidence="11">
    <location>
        <begin position="764"/>
        <end position="884"/>
    </location>
</feature>
<dbReference type="GO" id="GO:0005960">
    <property type="term" value="C:glycine cleavage complex"/>
    <property type="evidence" value="ECO:0007669"/>
    <property type="project" value="TreeGrafter"/>
</dbReference>
<dbReference type="Pfam" id="PF02347">
    <property type="entry name" value="GDC-P"/>
    <property type="match status" value="1"/>
</dbReference>
<dbReference type="HAMAP" id="MF_00711">
    <property type="entry name" value="GcvP"/>
    <property type="match status" value="1"/>
</dbReference>
<keyword evidence="6 8" id="KW-0560">Oxidoreductase</keyword>
<protein>
    <recommendedName>
        <fullName evidence="8">Glycine dehydrogenase (decarboxylating)</fullName>
        <ecNumber evidence="8">1.4.4.2</ecNumber>
    </recommendedName>
    <alternativeName>
        <fullName evidence="8">Glycine cleavage system P-protein</fullName>
    </alternativeName>
    <alternativeName>
        <fullName evidence="8">Glycine decarboxylase</fullName>
    </alternativeName>
    <alternativeName>
        <fullName evidence="8">Glycine dehydrogenase (aminomethyl-transferring)</fullName>
    </alternativeName>
</protein>
<dbReference type="CDD" id="cd00613">
    <property type="entry name" value="GDC-P"/>
    <property type="match status" value="2"/>
</dbReference>
<dbReference type="InterPro" id="IPR020581">
    <property type="entry name" value="GDC_P"/>
</dbReference>
<accession>A0A5C6RXA3</accession>
<dbReference type="GO" id="GO:0004375">
    <property type="term" value="F:glycine dehydrogenase (decarboxylating) activity"/>
    <property type="evidence" value="ECO:0007669"/>
    <property type="project" value="UniProtKB-EC"/>
</dbReference>
<evidence type="ECO:0000256" key="6">
    <source>
        <dbReference type="ARBA" id="ARBA00023002"/>
    </source>
</evidence>
<evidence type="ECO:0000259" key="10">
    <source>
        <dbReference type="Pfam" id="PF02347"/>
    </source>
</evidence>
<comment type="cofactor">
    <cofactor evidence="1 8 9">
        <name>pyridoxal 5'-phosphate</name>
        <dbReference type="ChEBI" id="CHEBI:597326"/>
    </cofactor>
</comment>
<dbReference type="OrthoDB" id="9801272at2"/>
<dbReference type="InterPro" id="IPR049315">
    <property type="entry name" value="GDC-P_N"/>
</dbReference>
<evidence type="ECO:0000256" key="8">
    <source>
        <dbReference type="HAMAP-Rule" id="MF_00711"/>
    </source>
</evidence>
<dbReference type="FunFam" id="3.40.640.10:FF:000007">
    <property type="entry name" value="glycine dehydrogenase (Decarboxylating), mitochondrial"/>
    <property type="match status" value="1"/>
</dbReference>
<comment type="function">
    <text evidence="2 8">The glycine cleavage system catalyzes the degradation of glycine. The P protein binds the alpha-amino group of glycine through its pyridoxal phosphate cofactor; CO(2) is released and the remaining methylamine moiety is then transferred to the lipoamide cofactor of the H protein.</text>
</comment>
<dbReference type="PANTHER" id="PTHR11773:SF1">
    <property type="entry name" value="GLYCINE DEHYDROGENASE (DECARBOXYLATING), MITOCHONDRIAL"/>
    <property type="match status" value="1"/>
</dbReference>
<dbReference type="NCBIfam" id="NF001696">
    <property type="entry name" value="PRK00451.1"/>
    <property type="match status" value="1"/>
</dbReference>
<comment type="similarity">
    <text evidence="3 8">Belongs to the GcvP family.</text>
</comment>
<dbReference type="GO" id="GO:0030170">
    <property type="term" value="F:pyridoxal phosphate binding"/>
    <property type="evidence" value="ECO:0007669"/>
    <property type="project" value="TreeGrafter"/>
</dbReference>
<dbReference type="GO" id="GO:0019464">
    <property type="term" value="P:glycine decarboxylation via glycine cleavage system"/>
    <property type="evidence" value="ECO:0007669"/>
    <property type="project" value="UniProtKB-UniRule"/>
</dbReference>
<dbReference type="InterPro" id="IPR015422">
    <property type="entry name" value="PyrdxlP-dep_Trfase_small"/>
</dbReference>
<dbReference type="GO" id="GO:0016594">
    <property type="term" value="F:glycine binding"/>
    <property type="evidence" value="ECO:0007669"/>
    <property type="project" value="TreeGrafter"/>
</dbReference>
<dbReference type="InterPro" id="IPR049316">
    <property type="entry name" value="GDC-P_C"/>
</dbReference>
<name>A0A5C6RXA3_9RHOB</name>
<dbReference type="PANTHER" id="PTHR11773">
    <property type="entry name" value="GLYCINE DEHYDROGENASE, DECARBOXYLATING"/>
    <property type="match status" value="1"/>
</dbReference>
<dbReference type="EC" id="1.4.4.2" evidence="8"/>
<evidence type="ECO:0000313" key="13">
    <source>
        <dbReference type="Proteomes" id="UP000321562"/>
    </source>
</evidence>
<keyword evidence="13" id="KW-1185">Reference proteome</keyword>
<dbReference type="EMBL" id="VOPL01000008">
    <property type="protein sequence ID" value="TXB66449.1"/>
    <property type="molecule type" value="Genomic_DNA"/>
</dbReference>
<evidence type="ECO:0000256" key="7">
    <source>
        <dbReference type="ARBA" id="ARBA00049026"/>
    </source>
</evidence>
<comment type="catalytic activity">
    <reaction evidence="7 8">
        <text>N(6)-[(R)-lipoyl]-L-lysyl-[glycine-cleavage complex H protein] + glycine + H(+) = N(6)-[(R)-S(8)-aminomethyldihydrolipoyl]-L-lysyl-[glycine-cleavage complex H protein] + CO2</text>
        <dbReference type="Rhea" id="RHEA:24304"/>
        <dbReference type="Rhea" id="RHEA-COMP:10494"/>
        <dbReference type="Rhea" id="RHEA-COMP:10495"/>
        <dbReference type="ChEBI" id="CHEBI:15378"/>
        <dbReference type="ChEBI" id="CHEBI:16526"/>
        <dbReference type="ChEBI" id="CHEBI:57305"/>
        <dbReference type="ChEBI" id="CHEBI:83099"/>
        <dbReference type="ChEBI" id="CHEBI:83143"/>
        <dbReference type="EC" id="1.4.4.2"/>
    </reaction>
</comment>
<gene>
    <name evidence="8 12" type="primary">gcvP</name>
    <name evidence="12" type="ORF">FQV27_16215</name>
</gene>
<dbReference type="NCBIfam" id="NF003346">
    <property type="entry name" value="PRK04366.1"/>
    <property type="match status" value="1"/>
</dbReference>